<keyword evidence="3" id="KW-0804">Transcription</keyword>
<feature type="region of interest" description="Disordered" evidence="5">
    <location>
        <begin position="456"/>
        <end position="513"/>
    </location>
</feature>
<comment type="caution">
    <text evidence="7">The sequence shown here is derived from an EMBL/GenBank/DDBJ whole genome shotgun (WGS) entry which is preliminary data.</text>
</comment>
<evidence type="ECO:0000256" key="2">
    <source>
        <dbReference type="ARBA" id="ARBA00023125"/>
    </source>
</evidence>
<dbReference type="PANTHER" id="PTHR31744">
    <property type="entry name" value="PROTEIN CUP-SHAPED COTYLEDON 2-RELATED"/>
    <property type="match status" value="1"/>
</dbReference>
<dbReference type="Proteomes" id="UP001164929">
    <property type="component" value="Chromosome 12"/>
</dbReference>
<feature type="region of interest" description="Disordered" evidence="5">
    <location>
        <begin position="351"/>
        <end position="376"/>
    </location>
</feature>
<feature type="compositionally biased region" description="Low complexity" evidence="5">
    <location>
        <begin position="160"/>
        <end position="171"/>
    </location>
</feature>
<dbReference type="GO" id="GO:0000976">
    <property type="term" value="F:transcription cis-regulatory region binding"/>
    <property type="evidence" value="ECO:0007669"/>
    <property type="project" value="UniProtKB-ARBA"/>
</dbReference>
<gene>
    <name evidence="7" type="ORF">NC653_029114</name>
</gene>
<protein>
    <submittedName>
        <fullName evidence="7">NAC domain-containing protein 100</fullName>
    </submittedName>
</protein>
<proteinExistence type="predicted"/>
<sequence>MEENLPPGFRFHPTDEELITCYLTRKVSDTSFTSKAMVDVDLNKCEPWDLPGKASMGEKEWYFFSLRDRKYPTGLRTNRATEAGYWKTTGKDKEIFRAGVLVGMKKTLVFYRGRAPRGEKSNWVMHEYRLEDKHPFKSTKEEWVVCRVFQKSTEVKKPQQEPSPQQSLGSPCDTNSIVNDKFGDIANSSSGFNNILAHSYNNESNVNMDSHVNWAAAREAATLPSLSWPSGLLSTNLTMNSLLLKALQLRSYQQREATTTNYSFLTNGIPHEFGADLGSNFQASSSKLDIVQVGNLSYMFVKSGKGLQTFECQVGGVLVIQCRNEGKSLVLRSCYVHVPLHNSSTFRIQKKKRNNDGKANGRRRLTSEPGRNDKEPLYDIMFQMKNKQQAKEILIQNPLLTKALFQVFSLSLSAQIMLGMVQPPQAIPNIQPAASQQPQLSAQPSRQSNIQAAQTLPGQGALQDQTSVSQSQPPMRKQHQSQPAMSISAPPGPPVNLQSQPLPSHPLHMPTAA</sequence>
<dbReference type="Gene3D" id="2.170.150.80">
    <property type="entry name" value="NAC domain"/>
    <property type="match status" value="1"/>
</dbReference>
<feature type="domain" description="NAC" evidence="6">
    <location>
        <begin position="5"/>
        <end position="151"/>
    </location>
</feature>
<evidence type="ECO:0000256" key="4">
    <source>
        <dbReference type="ARBA" id="ARBA00023242"/>
    </source>
</evidence>
<reference evidence="7" key="1">
    <citation type="journal article" date="2023" name="Mol. Ecol. Resour.">
        <title>Chromosome-level genome assembly of a triploid poplar Populus alba 'Berolinensis'.</title>
        <authorList>
            <person name="Chen S."/>
            <person name="Yu Y."/>
            <person name="Wang X."/>
            <person name="Wang S."/>
            <person name="Zhang T."/>
            <person name="Zhou Y."/>
            <person name="He R."/>
            <person name="Meng N."/>
            <person name="Wang Y."/>
            <person name="Liu W."/>
            <person name="Liu Z."/>
            <person name="Liu J."/>
            <person name="Guo Q."/>
            <person name="Huang H."/>
            <person name="Sederoff R.R."/>
            <person name="Wang G."/>
            <person name="Qu G."/>
            <person name="Chen S."/>
        </authorList>
    </citation>
    <scope>NUCLEOTIDE SEQUENCE</scope>
    <source>
        <strain evidence="7">SC-2020</strain>
    </source>
</reference>
<evidence type="ECO:0000313" key="8">
    <source>
        <dbReference type="Proteomes" id="UP001164929"/>
    </source>
</evidence>
<dbReference type="InterPro" id="IPR003441">
    <property type="entry name" value="NAC-dom"/>
</dbReference>
<organism evidence="7 8">
    <name type="scientific">Populus alba x Populus x berolinensis</name>
    <dbReference type="NCBI Taxonomy" id="444605"/>
    <lineage>
        <taxon>Eukaryota</taxon>
        <taxon>Viridiplantae</taxon>
        <taxon>Streptophyta</taxon>
        <taxon>Embryophyta</taxon>
        <taxon>Tracheophyta</taxon>
        <taxon>Spermatophyta</taxon>
        <taxon>Magnoliopsida</taxon>
        <taxon>eudicotyledons</taxon>
        <taxon>Gunneridae</taxon>
        <taxon>Pentapetalae</taxon>
        <taxon>rosids</taxon>
        <taxon>fabids</taxon>
        <taxon>Malpighiales</taxon>
        <taxon>Salicaceae</taxon>
        <taxon>Saliceae</taxon>
        <taxon>Populus</taxon>
    </lineage>
</organism>
<evidence type="ECO:0000256" key="3">
    <source>
        <dbReference type="ARBA" id="ARBA00023163"/>
    </source>
</evidence>
<dbReference type="Pfam" id="PF02365">
    <property type="entry name" value="NAM"/>
    <property type="match status" value="1"/>
</dbReference>
<name>A0AAD6M1C5_9ROSI</name>
<feature type="region of interest" description="Disordered" evidence="5">
    <location>
        <begin position="154"/>
        <end position="173"/>
    </location>
</feature>
<dbReference type="PANTHER" id="PTHR31744:SF22">
    <property type="entry name" value="NAC DOMAIN CONTAINING PROTEIN 58"/>
    <property type="match status" value="1"/>
</dbReference>
<dbReference type="GO" id="GO:0006355">
    <property type="term" value="P:regulation of DNA-templated transcription"/>
    <property type="evidence" value="ECO:0007669"/>
    <property type="project" value="InterPro"/>
</dbReference>
<feature type="compositionally biased region" description="Polar residues" evidence="5">
    <location>
        <begin position="456"/>
        <end position="473"/>
    </location>
</feature>
<keyword evidence="8" id="KW-1185">Reference proteome</keyword>
<dbReference type="InterPro" id="IPR036093">
    <property type="entry name" value="NAC_dom_sf"/>
</dbReference>
<evidence type="ECO:0000256" key="1">
    <source>
        <dbReference type="ARBA" id="ARBA00023015"/>
    </source>
</evidence>
<dbReference type="AlphaFoldDB" id="A0AAD6M1C5"/>
<dbReference type="SUPFAM" id="SSF101941">
    <property type="entry name" value="NAC domain"/>
    <property type="match status" value="1"/>
</dbReference>
<evidence type="ECO:0000256" key="5">
    <source>
        <dbReference type="SAM" id="MobiDB-lite"/>
    </source>
</evidence>
<dbReference type="PROSITE" id="PS51005">
    <property type="entry name" value="NAC"/>
    <property type="match status" value="1"/>
</dbReference>
<keyword evidence="1" id="KW-0805">Transcription regulation</keyword>
<accession>A0AAD6M1C5</accession>
<evidence type="ECO:0000259" key="6">
    <source>
        <dbReference type="PROSITE" id="PS51005"/>
    </source>
</evidence>
<evidence type="ECO:0000313" key="7">
    <source>
        <dbReference type="EMBL" id="KAJ6977119.1"/>
    </source>
</evidence>
<keyword evidence="2" id="KW-0238">DNA-binding</keyword>
<dbReference type="FunFam" id="2.170.150.80:FF:000006">
    <property type="entry name" value="NAC domain-containing protein 100-like"/>
    <property type="match status" value="1"/>
</dbReference>
<dbReference type="EMBL" id="JAQIZT010000012">
    <property type="protein sequence ID" value="KAJ6977119.1"/>
    <property type="molecule type" value="Genomic_DNA"/>
</dbReference>
<keyword evidence="4" id="KW-0539">Nucleus</keyword>